<dbReference type="EMBL" id="DAAQXW010000049">
    <property type="protein sequence ID" value="HAE1324602.1"/>
    <property type="molecule type" value="Genomic_DNA"/>
</dbReference>
<evidence type="ECO:0000313" key="41">
    <source>
        <dbReference type="EMBL" id="HAE0113363.1"/>
    </source>
</evidence>
<keyword evidence="2" id="KW-1133">Transmembrane helix</keyword>
<dbReference type="EMBL" id="AAFGSL010000037">
    <property type="protein sequence ID" value="EBF7616839.1"/>
    <property type="molecule type" value="Genomic_DNA"/>
</dbReference>
<dbReference type="EMBL" id="DAAFXG010000006">
    <property type="protein sequence ID" value="HAB1883113.1"/>
    <property type="molecule type" value="Genomic_DNA"/>
</dbReference>
<evidence type="ECO:0000313" key="53">
    <source>
        <dbReference type="EMBL" id="HAF7732665.1"/>
    </source>
</evidence>
<evidence type="ECO:0000313" key="32">
    <source>
        <dbReference type="EMBL" id="HAB4368528.1"/>
    </source>
</evidence>
<dbReference type="EMBL" id="DAAQNS010000007">
    <property type="protein sequence ID" value="HAE0113363.1"/>
    <property type="molecule type" value="Genomic_DNA"/>
</dbReference>
<evidence type="ECO:0000313" key="4">
    <source>
        <dbReference type="EMBL" id="EBG3096031.1"/>
    </source>
</evidence>
<comment type="caution">
    <text evidence="54">The sequence shown here is derived from an EMBL/GenBank/DDBJ whole genome shotgun (WGS) entry which is preliminary data.</text>
</comment>
<dbReference type="EMBL" id="AAGUBV010000043">
    <property type="protein sequence ID" value="EBR9966321.1"/>
    <property type="molecule type" value="Genomic_DNA"/>
</dbReference>
<dbReference type="EMBL" id="DAAHHO010000007">
    <property type="protein sequence ID" value="HAB6237371.1"/>
    <property type="molecule type" value="Genomic_DNA"/>
</dbReference>
<dbReference type="EMBL" id="DAAHCK010000007">
    <property type="protein sequence ID" value="HAB5524781.1"/>
    <property type="molecule type" value="Genomic_DNA"/>
</dbReference>
<protein>
    <recommendedName>
        <fullName evidence="56">Phage abortive infection protein</fullName>
    </recommendedName>
</protein>
<evidence type="ECO:0000313" key="39">
    <source>
        <dbReference type="EMBL" id="HAD8175676.1"/>
    </source>
</evidence>
<dbReference type="EMBL" id="AAHMZR010000040">
    <property type="protein sequence ID" value="EBY0577728.1"/>
    <property type="molecule type" value="Genomic_DNA"/>
</dbReference>
<evidence type="ECO:0000313" key="7">
    <source>
        <dbReference type="EMBL" id="EBR8141044.1"/>
    </source>
</evidence>
<dbReference type="EMBL" id="DAAHEN010000006">
    <property type="protein sequence ID" value="HAB5769556.1"/>
    <property type="molecule type" value="Genomic_DNA"/>
</dbReference>
<evidence type="ECO:0000313" key="14">
    <source>
        <dbReference type="EMBL" id="ECB2571407.1"/>
    </source>
</evidence>
<dbReference type="EMBL" id="AAHWZL010000034">
    <property type="protein sequence ID" value="ECB2571407.1"/>
    <property type="molecule type" value="Genomic_DNA"/>
</dbReference>
<feature type="coiled-coil region" evidence="1">
    <location>
        <begin position="382"/>
        <end position="409"/>
    </location>
</feature>
<organism evidence="54 55">
    <name type="scientific">Salmonella enterica subsp. enterica serovar Agona</name>
    <dbReference type="NCBI Taxonomy" id="58095"/>
    <lineage>
        <taxon>Bacteria</taxon>
        <taxon>Pseudomonadati</taxon>
        <taxon>Pseudomonadota</taxon>
        <taxon>Gammaproteobacteria</taxon>
        <taxon>Enterobacterales</taxon>
        <taxon>Enterobacteriaceae</taxon>
        <taxon>Salmonella</taxon>
    </lineage>
</organism>
<dbReference type="EMBL" id="DAARAJ010000033">
    <property type="protein sequence ID" value="HAE1642328.1"/>
    <property type="molecule type" value="Genomic_DNA"/>
</dbReference>
<dbReference type="EMBL" id="DAAWFY010000005">
    <property type="protein sequence ID" value="HAF7732665.1"/>
    <property type="molecule type" value="Genomic_DNA"/>
</dbReference>
<dbReference type="EMBL" id="DAAQOM010000027">
    <property type="protein sequence ID" value="HAE0208236.1"/>
    <property type="molecule type" value="Genomic_DNA"/>
</dbReference>
<evidence type="ECO:0000313" key="23">
    <source>
        <dbReference type="EMBL" id="EDH9232027.1"/>
    </source>
</evidence>
<dbReference type="Proteomes" id="UP000245147">
    <property type="component" value="Unassembled WGS sequence"/>
</dbReference>
<evidence type="ECO:0000313" key="42">
    <source>
        <dbReference type="EMBL" id="HAE0208236.1"/>
    </source>
</evidence>
<dbReference type="EMBL" id="AAHNKL010000035">
    <property type="protein sequence ID" value="EBY1991821.1"/>
    <property type="molecule type" value="Genomic_DNA"/>
</dbReference>
<evidence type="ECO:0000313" key="43">
    <source>
        <dbReference type="EMBL" id="HAE0449560.1"/>
    </source>
</evidence>
<dbReference type="AlphaFoldDB" id="A0A2T9I4M0"/>
<dbReference type="EMBL" id="DAAGBW010000007">
    <property type="protein sequence ID" value="HAB2425192.1"/>
    <property type="molecule type" value="Genomic_DNA"/>
</dbReference>
<keyword evidence="2" id="KW-0812">Transmembrane</keyword>
<evidence type="ECO:0000313" key="38">
    <source>
        <dbReference type="EMBL" id="HAC6812891.1"/>
    </source>
</evidence>
<dbReference type="EMBL" id="DAAMIM010000038">
    <property type="protein sequence ID" value="HAC6812891.1"/>
    <property type="molecule type" value="Genomic_DNA"/>
</dbReference>
<dbReference type="EMBL" id="AAMIBF010000039">
    <property type="protein sequence ID" value="EDH5704235.1"/>
    <property type="molecule type" value="Genomic_DNA"/>
</dbReference>
<evidence type="ECO:0000313" key="16">
    <source>
        <dbReference type="EMBL" id="ECU7934631.1"/>
    </source>
</evidence>
<dbReference type="EMBL" id="DAAGSJ010000053">
    <property type="protein sequence ID" value="HAB4368528.1"/>
    <property type="molecule type" value="Genomic_DNA"/>
</dbReference>
<evidence type="ECO:0000313" key="18">
    <source>
        <dbReference type="EMBL" id="EDC9469744.1"/>
    </source>
</evidence>
<evidence type="ECO:0000313" key="24">
    <source>
        <dbReference type="EMBL" id="HAB1023104.1"/>
    </source>
</evidence>
<evidence type="ECO:0000313" key="36">
    <source>
        <dbReference type="EMBL" id="HAB5939927.1"/>
    </source>
</evidence>
<evidence type="ECO:0000313" key="11">
    <source>
        <dbReference type="EMBL" id="EBY0577728.1"/>
    </source>
</evidence>
<reference evidence="17" key="6">
    <citation type="submission" date="2018-07" db="EMBL/GenBank/DDBJ databases">
        <authorList>
            <consortium name="GenomeTrakr network: Whole genome sequencing for foodborne pathogen traceback"/>
        </authorList>
    </citation>
    <scope>NUCLEOTIDE SEQUENCE</scope>
    <source>
        <strain evidence="18">ADRDL-16-8871</strain>
        <strain evidence="17">FDA00004800</strain>
    </source>
</reference>
<evidence type="ECO:0000313" key="12">
    <source>
        <dbReference type="EMBL" id="EBY1991821.1"/>
    </source>
</evidence>
<evidence type="ECO:0000313" key="19">
    <source>
        <dbReference type="EMBL" id="EDG5622494.1"/>
    </source>
</evidence>
<dbReference type="EMBL" id="AALOGT010000008">
    <property type="protein sequence ID" value="EDB6497893.1"/>
    <property type="molecule type" value="Genomic_DNA"/>
</dbReference>
<dbReference type="EMBL" id="DAARZX010000007">
    <property type="protein sequence ID" value="HAE4619117.1"/>
    <property type="molecule type" value="Genomic_DNA"/>
</dbReference>
<dbReference type="EMBL" id="AAFIKO010000059">
    <property type="protein sequence ID" value="EBG3096031.1"/>
    <property type="molecule type" value="Genomic_DNA"/>
</dbReference>
<evidence type="ECO:0000313" key="31">
    <source>
        <dbReference type="EMBL" id="HAB3946757.1"/>
    </source>
</evidence>
<dbReference type="EMBL" id="DAAFUE010000007">
    <property type="protein sequence ID" value="HAB1571164.1"/>
    <property type="molecule type" value="Genomic_DNA"/>
</dbReference>
<dbReference type="EMBL" id="AAGQWK010000044">
    <property type="protein sequence ID" value="EBR0144822.1"/>
    <property type="molecule type" value="Genomic_DNA"/>
</dbReference>
<evidence type="ECO:0000313" key="50">
    <source>
        <dbReference type="EMBL" id="HAE7506439.1"/>
    </source>
</evidence>
<dbReference type="EMBL" id="DAASXW010000036">
    <property type="protein sequence ID" value="HAE7506439.1"/>
    <property type="molecule type" value="Genomic_DNA"/>
</dbReference>
<dbReference type="EMBL" id="DAARAH010000075">
    <property type="protein sequence ID" value="HAE1606533.1"/>
    <property type="molecule type" value="Genomic_DNA"/>
</dbReference>
<evidence type="ECO:0000313" key="9">
    <source>
        <dbReference type="EMBL" id="EBS0219399.1"/>
    </source>
</evidence>
<evidence type="ECO:0000313" key="54">
    <source>
        <dbReference type="EMBL" id="PVL94331.1"/>
    </source>
</evidence>
<evidence type="ECO:0000313" key="21">
    <source>
        <dbReference type="EMBL" id="EDH5704235.1"/>
    </source>
</evidence>
<evidence type="ECO:0000313" key="51">
    <source>
        <dbReference type="EMBL" id="HAE7560317.1"/>
    </source>
</evidence>
<evidence type="ECO:0000313" key="27">
    <source>
        <dbReference type="EMBL" id="HAB1803061.1"/>
    </source>
</evidence>
<evidence type="ECO:0000313" key="29">
    <source>
        <dbReference type="EMBL" id="HAB2370625.1"/>
    </source>
</evidence>
<evidence type="ECO:0000313" key="26">
    <source>
        <dbReference type="EMBL" id="HAB1708814.1"/>
    </source>
</evidence>
<dbReference type="EMBL" id="AAMJGE010000030">
    <property type="protein sequence ID" value="EDH9232027.1"/>
    <property type="molecule type" value="Genomic_DNA"/>
</dbReference>
<evidence type="ECO:0000313" key="35">
    <source>
        <dbReference type="EMBL" id="HAB5769556.1"/>
    </source>
</evidence>
<evidence type="ECO:0000313" key="15">
    <source>
        <dbReference type="EMBL" id="ECB6025943.1"/>
    </source>
</evidence>
<dbReference type="EMBL" id="DAAPXI010000007">
    <property type="protein sequence ID" value="HAD8175676.1"/>
    <property type="molecule type" value="Genomic_DNA"/>
</dbReference>
<dbReference type="EMBL" id="AAMIHC010000043">
    <property type="protein sequence ID" value="EDH6342692.1"/>
    <property type="molecule type" value="Genomic_DNA"/>
</dbReference>
<evidence type="ECO:0000313" key="33">
    <source>
        <dbReference type="EMBL" id="HAB5021396.1"/>
    </source>
</evidence>
<dbReference type="EMBL" id="AAHORV010000034">
    <property type="protein sequence ID" value="EBY6739406.1"/>
    <property type="molecule type" value="Genomic_DNA"/>
</dbReference>
<evidence type="ECO:0000313" key="48">
    <source>
        <dbReference type="EMBL" id="HAE4619117.1"/>
    </source>
</evidence>
<evidence type="ECO:0000313" key="22">
    <source>
        <dbReference type="EMBL" id="EDH6342692.1"/>
    </source>
</evidence>
<dbReference type="EMBL" id="AAGQKS010000052">
    <property type="protein sequence ID" value="EBQ8903534.1"/>
    <property type="molecule type" value="Genomic_DNA"/>
</dbReference>
<dbReference type="EMBL" id="DAASRO010000021">
    <property type="protein sequence ID" value="HAE6730677.1"/>
    <property type="molecule type" value="Genomic_DNA"/>
</dbReference>
<dbReference type="EMBL" id="DAAGXT010000006">
    <property type="protein sequence ID" value="HAB5021396.1"/>
    <property type="molecule type" value="Genomic_DNA"/>
</dbReference>
<evidence type="ECO:0008006" key="56">
    <source>
        <dbReference type="Google" id="ProtNLM"/>
    </source>
</evidence>
<evidence type="ECO:0000313" key="30">
    <source>
        <dbReference type="EMBL" id="HAB2425192.1"/>
    </source>
</evidence>
<evidence type="ECO:0000313" key="37">
    <source>
        <dbReference type="EMBL" id="HAB6237371.1"/>
    </source>
</evidence>
<reference evidence="16" key="3">
    <citation type="submission" date="2018-07" db="EMBL/GenBank/DDBJ databases">
        <authorList>
            <consortium name="NARMS: The National Antimicrobial Resistance Monitoring System"/>
        </authorList>
    </citation>
    <scope>NUCLEOTIDE SEQUENCE</scope>
    <source>
        <strain evidence="16">FSIS1607168</strain>
    </source>
</reference>
<reference evidence="24" key="7">
    <citation type="submission" date="2019-10" db="EMBL/GenBank/DDBJ databases">
        <authorList>
            <consortium name="NCBI Pathogen Detection Project"/>
        </authorList>
    </citation>
    <scope>NUCLEOTIDE SEQUENCE</scope>
    <source>
        <strain evidence="38">09-3426</strain>
        <strain evidence="52">10-7240</strain>
        <strain evidence="50">10-7243</strain>
        <strain evidence="51">11-5588</strain>
        <strain evidence="49">13-0431</strain>
        <strain evidence="53">13-2460</strain>
        <strain evidence="48">13-5657</strain>
        <strain evidence="39">CE06.035</strain>
        <strain evidence="24">Salmonella enterica</strain>
        <strain evidence="42">Sam_3440b185-6731-4f40-abe7-826e6475c527</strain>
        <strain evidence="43">Sam_5f569ebd-755b-4147-8429-4678b9c250cc</strain>
        <strain evidence="41">Sam_8b55db79-2e89-45d5-a9a1-8092f0a17964</strain>
        <strain evidence="40">Sam_997f2e98-28ae-496a-bdd7-14b549d092b4</strain>
    </source>
</reference>
<evidence type="ECO:0000313" key="6">
    <source>
        <dbReference type="EMBL" id="EBR0144822.1"/>
    </source>
</evidence>
<evidence type="ECO:0000256" key="2">
    <source>
        <dbReference type="SAM" id="Phobius"/>
    </source>
</evidence>
<evidence type="ECO:0000313" key="17">
    <source>
        <dbReference type="EMBL" id="EDB6497893.1"/>
    </source>
</evidence>
<proteinExistence type="predicted"/>
<evidence type="ECO:0000313" key="46">
    <source>
        <dbReference type="EMBL" id="HAE1606533.1"/>
    </source>
</evidence>
<dbReference type="EMBL" id="DAAQWY010000005">
    <property type="protein sequence ID" value="HAE1218635.1"/>
    <property type="molecule type" value="Genomic_DNA"/>
</dbReference>
<evidence type="ECO:0000313" key="10">
    <source>
        <dbReference type="EMBL" id="EBU7987933.1"/>
    </source>
</evidence>
<evidence type="ECO:0000313" key="44">
    <source>
        <dbReference type="EMBL" id="HAE1218635.1"/>
    </source>
</evidence>
<evidence type="ECO:0000313" key="28">
    <source>
        <dbReference type="EMBL" id="HAB1883113.1"/>
    </source>
</evidence>
<dbReference type="EMBL" id="AAGTMP010000004">
    <property type="protein sequence ID" value="EBR8141044.1"/>
    <property type="molecule type" value="Genomic_DNA"/>
</dbReference>
<dbReference type="EMBL" id="AAMEQR010000025">
    <property type="protein sequence ID" value="EDG5799381.1"/>
    <property type="molecule type" value="Genomic_DNA"/>
</dbReference>
<name>A0A2T9I4M0_SALET</name>
<dbReference type="EMBL" id="DAAQLP010000021">
    <property type="protein sequence ID" value="HAD9848714.1"/>
    <property type="molecule type" value="Genomic_DNA"/>
</dbReference>
<dbReference type="EMBL" id="DAAHFX010000005">
    <property type="protein sequence ID" value="HAB5939927.1"/>
    <property type="molecule type" value="Genomic_DNA"/>
</dbReference>
<dbReference type="EMBL" id="AAHDEP010000069">
    <property type="protein sequence ID" value="EBU7987933.1"/>
    <property type="molecule type" value="Genomic_DNA"/>
</dbReference>
<dbReference type="EMBL" id="DAAQQN010000006">
    <property type="protein sequence ID" value="HAE0449560.1"/>
    <property type="molecule type" value="Genomic_DNA"/>
</dbReference>
<sequence length="427" mass="50024">MYTRFFKFLFRYIVIAFAVYIIWFYIPDNEMKFNDKITASIALIALIIAWDSAVSSKSSGDIAQKTFEENQRSANFNNFEQRYNSLLALHNDLHKSVGIFLDSPDKMDGKGGIAASGGKSYFQNIRKMKTLEEAHNTLMGHSVISPYMRVLYHLLKHIFTYSTNPDIYKKYTSPLRSLIRNDVLYLVALNTAIIYKDGSLDDNGYQEFQEYLQKSDFFEHTIFTADEYKNFNAVKSEVEFSFDQNFNIPIRNYIFNYVKTLRFQNDVIDLHKDLMLCVIFKNPFTPLVNSYIDNVSLVVKESYKYHLGQVCKSENRYLGLLNDLCAYYEKENKEKELTLINNFSTLREIASSNKDKYTLFFVRRSDGFSDNCANVANWIVEFDRYREVLRQHENNKLKVEKDLDNISKLFSSMFNESIAKYKLNGLF</sequence>
<keyword evidence="1" id="KW-0175">Coiled coil</keyword>
<evidence type="ECO:0000313" key="52">
    <source>
        <dbReference type="EMBL" id="HAE9394978.1"/>
    </source>
</evidence>
<evidence type="ECO:0000313" key="47">
    <source>
        <dbReference type="EMBL" id="HAE1642328.1"/>
    </source>
</evidence>
<dbReference type="EMBL" id="DAAFPI010000041">
    <property type="protein sequence ID" value="HAB1023104.1"/>
    <property type="molecule type" value="Genomic_DNA"/>
</dbReference>
<evidence type="ECO:0000313" key="3">
    <source>
        <dbReference type="EMBL" id="EBF7616839.1"/>
    </source>
</evidence>
<evidence type="ECO:0000313" key="5">
    <source>
        <dbReference type="EMBL" id="EBQ8903534.1"/>
    </source>
</evidence>
<reference evidence="8" key="4">
    <citation type="submission" date="2018-07" db="EMBL/GenBank/DDBJ databases">
        <authorList>
            <person name="Ashton P.M."/>
            <person name="Dallman T."/>
            <person name="Nair S."/>
            <person name="De Pinna E."/>
            <person name="Peters T."/>
            <person name="Grant K."/>
        </authorList>
    </citation>
    <scope>NUCLEOTIDE SEQUENCE</scope>
    <source>
        <strain evidence="11">152447</strain>
        <strain evidence="13">178634</strain>
        <strain evidence="8">178666</strain>
        <strain evidence="5">208936</strain>
        <strain evidence="3">240168</strain>
        <strain evidence="10">250819</strain>
        <strain evidence="21">344039</strain>
        <strain evidence="23">352129</strain>
        <strain evidence="22">369915</strain>
        <strain evidence="9">423873</strain>
        <strain evidence="6">428140</strain>
        <strain evidence="12">488730</strain>
        <strain evidence="7">535271</strain>
        <strain evidence="14">676364</strain>
        <strain evidence="15">689000</strain>
        <strain evidence="4">741041</strain>
    </source>
</reference>
<dbReference type="EMBL" id="DAAGOV010000007">
    <property type="protein sequence ID" value="HAB3946757.1"/>
    <property type="molecule type" value="Genomic_DNA"/>
</dbReference>
<reference evidence="19" key="5">
    <citation type="submission" date="2018-07" db="EMBL/GenBank/DDBJ databases">
        <authorList>
            <consortium name="PulseNet: The National Subtyping Network for Foodborne Disease Surveillance"/>
            <person name="Tarr C.L."/>
            <person name="Trees E."/>
            <person name="Katz L.S."/>
            <person name="Carleton-Romer H.A."/>
            <person name="Stroika S."/>
            <person name="Kucerova Z."/>
            <person name="Roache K.F."/>
            <person name="Sabol A.L."/>
            <person name="Besser J."/>
            <person name="Gerner-Smidt P."/>
        </authorList>
    </citation>
    <scope>NUCLEOTIDE SEQUENCE</scope>
    <source>
        <strain evidence="19">PNUSAS011306</strain>
        <strain evidence="20">PNUSAS011364</strain>
    </source>
</reference>
<evidence type="ECO:0000313" key="25">
    <source>
        <dbReference type="EMBL" id="HAB1571164.1"/>
    </source>
</evidence>
<dbReference type="EMBL" id="QDOG01000006">
    <property type="protein sequence ID" value="PVL94331.1"/>
    <property type="molecule type" value="Genomic_DNA"/>
</dbReference>
<gene>
    <name evidence="17" type="ORF">AL996_14385</name>
    <name evidence="20" type="ORF">B7643_22185</name>
    <name evidence="19" type="ORF">B7S77_18445</name>
    <name evidence="16" type="ORF">BEI99_22965</name>
    <name evidence="18" type="ORF">BH418_24100</name>
    <name evidence="54" type="ORF">C4792_12240</name>
    <name evidence="21" type="ORF">CB179_22705</name>
    <name evidence="22" type="ORF">CB381_22640</name>
    <name evidence="23" type="ORF">CC399_21690</name>
    <name evidence="13" type="ORF">D5800_22720</name>
    <name evidence="3" type="ORF">DEM85_23365</name>
    <name evidence="5" type="ORF">DKS77_22635</name>
    <name evidence="10" type="ORF">DLB38_24940</name>
    <name evidence="7" type="ORF">DN360_07395</name>
    <name evidence="6" type="ORF">DNV88_25235</name>
    <name evidence="8" type="ORF">DTG92_22785</name>
    <name evidence="9" type="ORF">DTV28_23440</name>
    <name evidence="12" type="ORF">DU232_22930</name>
    <name evidence="11" type="ORF">DUR08_22740</name>
    <name evidence="14" type="ORF">EVU59_22460</name>
    <name evidence="15" type="ORF">EZX27_07255</name>
    <name evidence="4" type="ORF">FIR09_23285</name>
    <name evidence="38" type="ORF">G0D82_23755</name>
    <name evidence="39" type="ORF">G1157_15115</name>
    <name evidence="42" type="ORF">G2167_23775</name>
    <name evidence="40" type="ORF">G2187_23550</name>
    <name evidence="43" type="ORF">G2192_13120</name>
    <name evidence="41" type="ORF">G2213_15180</name>
    <name evidence="44" type="ORF">G2913_10800</name>
    <name evidence="46" type="ORF">G2960_22955</name>
    <name evidence="45" type="ORF">G2966_23390</name>
    <name evidence="47" type="ORF">G2970_22430</name>
    <name evidence="48" type="ORF">G4D20_002833</name>
    <name evidence="49" type="ORF">G4K93_004583</name>
    <name evidence="50" type="ORF">G4P07_004861</name>
    <name evidence="51" type="ORF">G4P20_004575</name>
    <name evidence="52" type="ORF">G4Y13_004560</name>
    <name evidence="53" type="ORF">G9336_002125</name>
    <name evidence="33" type="ORF">GB020_11030</name>
    <name evidence="30" type="ORF">GB182_14350</name>
    <name evidence="36" type="ORF">GB352_10730</name>
    <name evidence="29" type="ORF">GB356_14345</name>
    <name evidence="37" type="ORF">GB394_14350</name>
    <name evidence="26" type="ORF">GB423_12000</name>
    <name evidence="32" type="ORF">GB430_21340</name>
    <name evidence="31" type="ORF">GB481_14945</name>
    <name evidence="34" type="ORF">GBR77_13965</name>
    <name evidence="35" type="ORF">GBS17_11335</name>
    <name evidence="25" type="ORF">GBX08_14345</name>
    <name evidence="24" type="ORF">GBX75_22305</name>
    <name evidence="27" type="ORF">GBY12_12380</name>
    <name evidence="28" type="ORF">GBY78_12545</name>
</gene>
<evidence type="ECO:0000313" key="49">
    <source>
        <dbReference type="EMBL" id="HAE6730677.1"/>
    </source>
</evidence>
<keyword evidence="2" id="KW-0472">Membrane</keyword>
<dbReference type="EMBL" id="AAGUFA010000040">
    <property type="protein sequence ID" value="EBS0219399.1"/>
    <property type="molecule type" value="Genomic_DNA"/>
</dbReference>
<dbReference type="EMBL" id="AAKRAK010000023">
    <property type="protein sequence ID" value="ECU7934631.1"/>
    <property type="molecule type" value="Genomic_DNA"/>
</dbReference>
<evidence type="ECO:0000313" key="34">
    <source>
        <dbReference type="EMBL" id="HAB5524781.1"/>
    </source>
</evidence>
<dbReference type="EMBL" id="AALSOQ010000050">
    <property type="protein sequence ID" value="EDC9469744.1"/>
    <property type="molecule type" value="Genomic_DNA"/>
</dbReference>
<accession>A0A2T9I4M0</accession>
<dbReference type="InterPro" id="IPR031709">
    <property type="entry name" value="PutAbiC"/>
</dbReference>
<evidence type="ECO:0000313" key="45">
    <source>
        <dbReference type="EMBL" id="HAE1324602.1"/>
    </source>
</evidence>
<dbReference type="EMBL" id="DAAFWP010000006">
    <property type="protein sequence ID" value="HAB1803061.1"/>
    <property type="molecule type" value="Genomic_DNA"/>
</dbReference>
<dbReference type="EMBL" id="DAAGBK010000007">
    <property type="protein sequence ID" value="HAB2370625.1"/>
    <property type="molecule type" value="Genomic_DNA"/>
</dbReference>
<dbReference type="EMBL" id="DAATOG010000040">
    <property type="protein sequence ID" value="HAE9394978.1"/>
    <property type="molecule type" value="Genomic_DNA"/>
</dbReference>
<evidence type="ECO:0000313" key="13">
    <source>
        <dbReference type="EMBL" id="EBY6739406.1"/>
    </source>
</evidence>
<dbReference type="Proteomes" id="UP000839928">
    <property type="component" value="Unassembled WGS sequence"/>
</dbReference>
<dbReference type="Pfam" id="PF16872">
    <property type="entry name" value="putAbiC"/>
    <property type="match status" value="1"/>
</dbReference>
<evidence type="ECO:0000313" key="8">
    <source>
        <dbReference type="EMBL" id="EBR9966321.1"/>
    </source>
</evidence>
<evidence type="ECO:0000313" key="20">
    <source>
        <dbReference type="EMBL" id="EDG5799381.1"/>
    </source>
</evidence>
<reference evidence="54 55" key="2">
    <citation type="submission" date="2018-04" db="EMBL/GenBank/DDBJ databases">
        <title>Serotype diversity and antimicrobial resistance among Salmonella enterica isolated from patients at an equine referral hospital.</title>
        <authorList>
            <person name="Leon I.M."/>
            <person name="Lawhon S.D."/>
            <person name="Norman K.N."/>
            <person name="Threadgill D.S."/>
            <person name="Ohta N."/>
            <person name="Vinasco J."/>
            <person name="Scott H.M."/>
        </authorList>
    </citation>
    <scope>NUCLEOTIDE SEQUENCE [LARGE SCALE GENOMIC DNA]</scope>
    <source>
        <strain evidence="54 55">167</strain>
    </source>
</reference>
<evidence type="ECO:0000313" key="55">
    <source>
        <dbReference type="Proteomes" id="UP000245147"/>
    </source>
</evidence>
<dbReference type="EMBL" id="DAASYN010000028">
    <property type="protein sequence ID" value="HAE7560317.1"/>
    <property type="molecule type" value="Genomic_DNA"/>
</dbReference>
<evidence type="ECO:0000313" key="40">
    <source>
        <dbReference type="EMBL" id="HAD9848714.1"/>
    </source>
</evidence>
<dbReference type="EMBL" id="DAAFWC010000006">
    <property type="protein sequence ID" value="HAB1708814.1"/>
    <property type="molecule type" value="Genomic_DNA"/>
</dbReference>
<dbReference type="EMBL" id="AAHYCG010000004">
    <property type="protein sequence ID" value="ECB6025943.1"/>
    <property type="molecule type" value="Genomic_DNA"/>
</dbReference>
<reference evidence="24" key="1">
    <citation type="journal article" date="2018" name="Genome Biol.">
        <title>SKESA: strategic k-mer extension for scrupulous assemblies.</title>
        <authorList>
            <person name="Souvorov A."/>
            <person name="Agarwala R."/>
            <person name="Lipman D.J."/>
        </authorList>
    </citation>
    <scope>NUCLEOTIDE SEQUENCE</scope>
    <source>
        <strain evidence="38">09-3426</strain>
        <strain evidence="52">10-7240</strain>
        <strain evidence="50">10-7243</strain>
        <strain evidence="51">11-5588</strain>
        <strain evidence="49">13-0431</strain>
        <strain evidence="53">13-2460</strain>
        <strain evidence="48">13-5657</strain>
        <strain evidence="39">CE06.035</strain>
        <strain evidence="24">Salmonella enterica</strain>
        <strain evidence="42">Sam_3440b185-6731-4f40-abe7-826e6475c527</strain>
        <strain evidence="43">Sam_5f569ebd-755b-4147-8429-4678b9c250cc</strain>
        <strain evidence="41">Sam_8b55db79-2e89-45d5-a9a1-8092f0a17964</strain>
        <strain evidence="40">Sam_997f2e98-28ae-496a-bdd7-14b549d092b4</strain>
    </source>
</reference>
<feature type="transmembrane region" description="Helical" evidence="2">
    <location>
        <begin position="9"/>
        <end position="26"/>
    </location>
</feature>
<dbReference type="EMBL" id="AAMEPF010000010">
    <property type="protein sequence ID" value="EDG5622494.1"/>
    <property type="molecule type" value="Genomic_DNA"/>
</dbReference>
<evidence type="ECO:0000256" key="1">
    <source>
        <dbReference type="SAM" id="Coils"/>
    </source>
</evidence>